<dbReference type="PROSITE" id="PS50850">
    <property type="entry name" value="MFS"/>
    <property type="match status" value="1"/>
</dbReference>
<feature type="transmembrane region" description="Helical" evidence="5">
    <location>
        <begin position="60"/>
        <end position="80"/>
    </location>
</feature>
<keyword evidence="2 5" id="KW-0812">Transmembrane</keyword>
<feature type="transmembrane region" description="Helical" evidence="5">
    <location>
        <begin position="455"/>
        <end position="477"/>
    </location>
</feature>
<proteinExistence type="predicted"/>
<evidence type="ECO:0000256" key="4">
    <source>
        <dbReference type="ARBA" id="ARBA00023136"/>
    </source>
</evidence>
<evidence type="ECO:0000256" key="2">
    <source>
        <dbReference type="ARBA" id="ARBA00022692"/>
    </source>
</evidence>
<feature type="transmembrane region" description="Helical" evidence="5">
    <location>
        <begin position="86"/>
        <end position="107"/>
    </location>
</feature>
<dbReference type="GO" id="GO:0022857">
    <property type="term" value="F:transmembrane transporter activity"/>
    <property type="evidence" value="ECO:0007669"/>
    <property type="project" value="InterPro"/>
</dbReference>
<protein>
    <recommendedName>
        <fullName evidence="6">Major facilitator superfamily (MFS) profile domain-containing protein</fullName>
    </recommendedName>
</protein>
<dbReference type="Gene3D" id="1.20.1720.10">
    <property type="entry name" value="Multidrug resistance protein D"/>
    <property type="match status" value="1"/>
</dbReference>
<dbReference type="InterPro" id="IPR020846">
    <property type="entry name" value="MFS_dom"/>
</dbReference>
<dbReference type="HOGENOM" id="CLU_000960_22_0_1"/>
<feature type="transmembrane region" description="Helical" evidence="5">
    <location>
        <begin position="192"/>
        <end position="213"/>
    </location>
</feature>
<dbReference type="Gene3D" id="1.20.1250.20">
    <property type="entry name" value="MFS general substrate transporter like domains"/>
    <property type="match status" value="1"/>
</dbReference>
<evidence type="ECO:0000256" key="1">
    <source>
        <dbReference type="ARBA" id="ARBA00004141"/>
    </source>
</evidence>
<name>S8E2T1_FOMSC</name>
<keyword evidence="3 5" id="KW-1133">Transmembrane helix</keyword>
<dbReference type="InterPro" id="IPR036259">
    <property type="entry name" value="MFS_trans_sf"/>
</dbReference>
<evidence type="ECO:0000256" key="3">
    <source>
        <dbReference type="ARBA" id="ARBA00022989"/>
    </source>
</evidence>
<accession>S8E2T1</accession>
<dbReference type="InterPro" id="IPR011701">
    <property type="entry name" value="MFS"/>
</dbReference>
<reference evidence="7 8" key="1">
    <citation type="journal article" date="2012" name="Science">
        <title>The Paleozoic origin of enzymatic lignin decomposition reconstructed from 31 fungal genomes.</title>
        <authorList>
            <person name="Floudas D."/>
            <person name="Binder M."/>
            <person name="Riley R."/>
            <person name="Barry K."/>
            <person name="Blanchette R.A."/>
            <person name="Henrissat B."/>
            <person name="Martinez A.T."/>
            <person name="Otillar R."/>
            <person name="Spatafora J.W."/>
            <person name="Yadav J.S."/>
            <person name="Aerts A."/>
            <person name="Benoit I."/>
            <person name="Boyd A."/>
            <person name="Carlson A."/>
            <person name="Copeland A."/>
            <person name="Coutinho P.M."/>
            <person name="de Vries R.P."/>
            <person name="Ferreira P."/>
            <person name="Findley K."/>
            <person name="Foster B."/>
            <person name="Gaskell J."/>
            <person name="Glotzer D."/>
            <person name="Gorecki P."/>
            <person name="Heitman J."/>
            <person name="Hesse C."/>
            <person name="Hori C."/>
            <person name="Igarashi K."/>
            <person name="Jurgens J.A."/>
            <person name="Kallen N."/>
            <person name="Kersten P."/>
            <person name="Kohler A."/>
            <person name="Kuees U."/>
            <person name="Kumar T.K.A."/>
            <person name="Kuo A."/>
            <person name="LaButti K."/>
            <person name="Larrondo L.F."/>
            <person name="Lindquist E."/>
            <person name="Ling A."/>
            <person name="Lombard V."/>
            <person name="Lucas S."/>
            <person name="Lundell T."/>
            <person name="Martin R."/>
            <person name="McLaughlin D.J."/>
            <person name="Morgenstern I."/>
            <person name="Morin E."/>
            <person name="Murat C."/>
            <person name="Nagy L.G."/>
            <person name="Nolan M."/>
            <person name="Ohm R.A."/>
            <person name="Patyshakuliyeva A."/>
            <person name="Rokas A."/>
            <person name="Ruiz-Duenas F.J."/>
            <person name="Sabat G."/>
            <person name="Salamov A."/>
            <person name="Samejima M."/>
            <person name="Schmutz J."/>
            <person name="Slot J.C."/>
            <person name="St John F."/>
            <person name="Stenlid J."/>
            <person name="Sun H."/>
            <person name="Sun S."/>
            <person name="Syed K."/>
            <person name="Tsang A."/>
            <person name="Wiebenga A."/>
            <person name="Young D."/>
            <person name="Pisabarro A."/>
            <person name="Eastwood D.C."/>
            <person name="Martin F."/>
            <person name="Cullen D."/>
            <person name="Grigoriev I.V."/>
            <person name="Hibbett D.S."/>
        </authorList>
    </citation>
    <scope>NUCLEOTIDE SEQUENCE</scope>
    <source>
        <strain evidence="8">FP-58527</strain>
    </source>
</reference>
<dbReference type="AlphaFoldDB" id="S8E2T1"/>
<evidence type="ECO:0000313" key="7">
    <source>
        <dbReference type="EMBL" id="EPS99097.1"/>
    </source>
</evidence>
<feature type="transmembrane region" description="Helical" evidence="5">
    <location>
        <begin position="262"/>
        <end position="289"/>
    </location>
</feature>
<dbReference type="PANTHER" id="PTHR23501:SF102">
    <property type="entry name" value="DRUG TRANSPORTER, PUTATIVE (AFU_ORTHOLOGUE AFUA_3G08530)-RELATED"/>
    <property type="match status" value="1"/>
</dbReference>
<feature type="transmembrane region" description="Helical" evidence="5">
    <location>
        <begin position="334"/>
        <end position="353"/>
    </location>
</feature>
<feature type="transmembrane region" description="Helical" evidence="5">
    <location>
        <begin position="219"/>
        <end position="241"/>
    </location>
</feature>
<dbReference type="STRING" id="743788.S8E2T1"/>
<evidence type="ECO:0000313" key="8">
    <source>
        <dbReference type="Proteomes" id="UP000015241"/>
    </source>
</evidence>
<dbReference type="Pfam" id="PF07690">
    <property type="entry name" value="MFS_1"/>
    <property type="match status" value="1"/>
</dbReference>
<dbReference type="Proteomes" id="UP000015241">
    <property type="component" value="Unassembled WGS sequence"/>
</dbReference>
<feature type="transmembrane region" description="Helical" evidence="5">
    <location>
        <begin position="152"/>
        <end position="172"/>
    </location>
</feature>
<evidence type="ECO:0000259" key="6">
    <source>
        <dbReference type="PROSITE" id="PS50850"/>
    </source>
</evidence>
<keyword evidence="4 5" id="KW-0472">Membrane</keyword>
<dbReference type="GO" id="GO:0005886">
    <property type="term" value="C:plasma membrane"/>
    <property type="evidence" value="ECO:0007669"/>
    <property type="project" value="TreeGrafter"/>
</dbReference>
<organism evidence="7 8">
    <name type="scientific">Fomitopsis schrenkii</name>
    <name type="common">Brown rot fungus</name>
    <dbReference type="NCBI Taxonomy" id="2126942"/>
    <lineage>
        <taxon>Eukaryota</taxon>
        <taxon>Fungi</taxon>
        <taxon>Dikarya</taxon>
        <taxon>Basidiomycota</taxon>
        <taxon>Agaricomycotina</taxon>
        <taxon>Agaricomycetes</taxon>
        <taxon>Polyporales</taxon>
        <taxon>Fomitopsis</taxon>
    </lineage>
</organism>
<keyword evidence="8" id="KW-1185">Reference proteome</keyword>
<comment type="subcellular location">
    <subcellularLocation>
        <location evidence="1">Membrane</location>
        <topology evidence="1">Multi-pass membrane protein</topology>
    </subcellularLocation>
</comment>
<dbReference type="EMBL" id="KE504159">
    <property type="protein sequence ID" value="EPS99097.1"/>
    <property type="molecule type" value="Genomic_DNA"/>
</dbReference>
<dbReference type="eggNOG" id="KOG0254">
    <property type="taxonomic scope" value="Eukaryota"/>
</dbReference>
<dbReference type="OrthoDB" id="2351791at2759"/>
<feature type="transmembrane region" description="Helical" evidence="5">
    <location>
        <begin position="359"/>
        <end position="378"/>
    </location>
</feature>
<sequence>MALFLATTDATIVSTILPTITTQLSASSSQYTWVSVTYMLTQTAFQPLYGKVSDLVGRMVVLYSSILVFAVGNAVCGAARNIQWLIVGRAVAGIGAGGIVSLVWTITAEIVEADSQAKWSQALSVTWACSAIAGPILGGVFSEDSGPLSWRWAFFLNLPICAASSIALRCSLSGVNLARSVDVTWTKLRKTFDFLGLVLFMGASSCVVIGLNVSSDAGWTSPATLCPIVIGLLVFIMAGIYEVRTNEDALFPTSVFTDRTIVSILVVVFLHNFAFNAGTFYLALFFQAVDGLSPLQAGIRMLPYSLGSSLASMPAAWFIGYWQNRRQDLVAQKIIISTGLALSTIGFGLMISLSERTGMVTRAMYVLIAGIGIGFLFHAPYQVFIRALRRKDTASGTSAFFLVRFTGATVGLTLAGAVFDSRLGQTLPPGFQASTVLQLVRSLQLANLHSRTVHALSLSIQTIWMVCCPCLGAALLVRPV</sequence>
<gene>
    <name evidence="7" type="ORF">FOMPIDRAFT_125760</name>
</gene>
<feature type="transmembrane region" description="Helical" evidence="5">
    <location>
        <begin position="399"/>
        <end position="419"/>
    </location>
</feature>
<dbReference type="InParanoid" id="S8E2T1"/>
<evidence type="ECO:0000256" key="5">
    <source>
        <dbReference type="SAM" id="Phobius"/>
    </source>
</evidence>
<feature type="domain" description="Major facilitator superfamily (MFS) profile" evidence="6">
    <location>
        <begin position="1"/>
        <end position="453"/>
    </location>
</feature>
<dbReference type="SUPFAM" id="SSF103473">
    <property type="entry name" value="MFS general substrate transporter"/>
    <property type="match status" value="1"/>
</dbReference>
<dbReference type="PANTHER" id="PTHR23501">
    <property type="entry name" value="MAJOR FACILITATOR SUPERFAMILY"/>
    <property type="match status" value="1"/>
</dbReference>
<feature type="transmembrane region" description="Helical" evidence="5">
    <location>
        <begin position="301"/>
        <end position="322"/>
    </location>
</feature>